<dbReference type="Gene3D" id="3.40.50.2300">
    <property type="match status" value="2"/>
</dbReference>
<keyword evidence="4" id="KW-1185">Reference proteome</keyword>
<keyword evidence="1" id="KW-0325">Glycoprotein</keyword>
<dbReference type="InterPro" id="IPR050726">
    <property type="entry name" value="mGluR"/>
</dbReference>
<protein>
    <submittedName>
        <fullName evidence="3">Metabotropic glutamate receptor 5</fullName>
    </submittedName>
</protein>
<dbReference type="EMBL" id="KN121974">
    <property type="protein sequence ID" value="KFO34337.1"/>
    <property type="molecule type" value="Genomic_DNA"/>
</dbReference>
<evidence type="ECO:0000256" key="2">
    <source>
        <dbReference type="SAM" id="MobiDB-lite"/>
    </source>
</evidence>
<gene>
    <name evidence="3" type="ORF">H920_04243</name>
</gene>
<feature type="region of interest" description="Disordered" evidence="2">
    <location>
        <begin position="142"/>
        <end position="169"/>
    </location>
</feature>
<organism evidence="3 4">
    <name type="scientific">Fukomys damarensis</name>
    <name type="common">Damaraland mole rat</name>
    <name type="synonym">Cryptomys damarensis</name>
    <dbReference type="NCBI Taxonomy" id="885580"/>
    <lineage>
        <taxon>Eukaryota</taxon>
        <taxon>Metazoa</taxon>
        <taxon>Chordata</taxon>
        <taxon>Craniata</taxon>
        <taxon>Vertebrata</taxon>
        <taxon>Euteleostomi</taxon>
        <taxon>Mammalia</taxon>
        <taxon>Eutheria</taxon>
        <taxon>Euarchontoglires</taxon>
        <taxon>Glires</taxon>
        <taxon>Rodentia</taxon>
        <taxon>Hystricomorpha</taxon>
        <taxon>Bathyergidae</taxon>
        <taxon>Fukomys</taxon>
    </lineage>
</organism>
<reference evidence="3 4" key="1">
    <citation type="submission" date="2013-11" db="EMBL/GenBank/DDBJ databases">
        <title>The Damaraland mole rat (Fukomys damarensis) genome and evolution of African mole rats.</title>
        <authorList>
            <person name="Gladyshev V.N."/>
            <person name="Fang X."/>
        </authorList>
    </citation>
    <scope>NUCLEOTIDE SEQUENCE [LARGE SCALE GENOMIC DNA]</scope>
    <source>
        <tissue evidence="3">Liver</tissue>
    </source>
</reference>
<keyword evidence="3" id="KW-0675">Receptor</keyword>
<accession>A0A091DTC6</accession>
<evidence type="ECO:0000256" key="1">
    <source>
        <dbReference type="ARBA" id="ARBA00023180"/>
    </source>
</evidence>
<sequence>MDAFKELAAQEGLRIAHSDKIYSNAREKSFDRLLRKLPKARGVVCLNLKQATFIKAVTLQKQSKGQNIWNYGERGMDAFKELAAQEGLRIAHSDKIYSNAREKSFDRLLRKLPKARGVQSLKCCLSLTPDVEEVVLLPPQPLLQAQERRESPGRMDNDYPTSERRGSTVEALQGCNMLDSSCEGETRALGPEDECVSGGSR</sequence>
<evidence type="ECO:0000313" key="4">
    <source>
        <dbReference type="Proteomes" id="UP000028990"/>
    </source>
</evidence>
<proteinExistence type="predicted"/>
<dbReference type="AlphaFoldDB" id="A0A091DTC6"/>
<feature type="compositionally biased region" description="Basic and acidic residues" evidence="2">
    <location>
        <begin position="146"/>
        <end position="167"/>
    </location>
</feature>
<dbReference type="Proteomes" id="UP000028990">
    <property type="component" value="Unassembled WGS sequence"/>
</dbReference>
<dbReference type="PANTHER" id="PTHR24060">
    <property type="entry name" value="METABOTROPIC GLUTAMATE RECEPTOR"/>
    <property type="match status" value="1"/>
</dbReference>
<name>A0A091DTC6_FUKDA</name>
<evidence type="ECO:0000313" key="3">
    <source>
        <dbReference type="EMBL" id="KFO34337.1"/>
    </source>
</evidence>
<feature type="region of interest" description="Disordered" evidence="2">
    <location>
        <begin position="181"/>
        <end position="201"/>
    </location>
</feature>